<evidence type="ECO:0000256" key="1">
    <source>
        <dbReference type="ARBA" id="ARBA00004651"/>
    </source>
</evidence>
<protein>
    <submittedName>
        <fullName evidence="8">Cytochrome d ubiquinol oxidase subunit II</fullName>
    </submittedName>
</protein>
<comment type="subcellular location">
    <subcellularLocation>
        <location evidence="1">Cell membrane</location>
        <topology evidence="1">Multi-pass membrane protein</topology>
    </subcellularLocation>
</comment>
<dbReference type="RefSeq" id="WP_344650330.1">
    <property type="nucleotide sequence ID" value="NZ_BAAAGX010000016.1"/>
</dbReference>
<dbReference type="Proteomes" id="UP001500967">
    <property type="component" value="Unassembled WGS sequence"/>
</dbReference>
<feature type="transmembrane region" description="Helical" evidence="7">
    <location>
        <begin position="6"/>
        <end position="29"/>
    </location>
</feature>
<dbReference type="InterPro" id="IPR003317">
    <property type="entry name" value="Cyt-d_oxidase_su2"/>
</dbReference>
<feature type="transmembrane region" description="Helical" evidence="7">
    <location>
        <begin position="241"/>
        <end position="260"/>
    </location>
</feature>
<evidence type="ECO:0000256" key="5">
    <source>
        <dbReference type="ARBA" id="ARBA00022989"/>
    </source>
</evidence>
<organism evidence="8 9">
    <name type="scientific">Cryptosporangium japonicum</name>
    <dbReference type="NCBI Taxonomy" id="80872"/>
    <lineage>
        <taxon>Bacteria</taxon>
        <taxon>Bacillati</taxon>
        <taxon>Actinomycetota</taxon>
        <taxon>Actinomycetes</taxon>
        <taxon>Cryptosporangiales</taxon>
        <taxon>Cryptosporangiaceae</taxon>
        <taxon>Cryptosporangium</taxon>
    </lineage>
</organism>
<comment type="similarity">
    <text evidence="2">Belongs to the cytochrome ubiquinol oxidase subunit 2 family.</text>
</comment>
<name>A0ABN0UH48_9ACTN</name>
<dbReference type="PANTHER" id="PTHR43141">
    <property type="entry name" value="CYTOCHROME BD2 SUBUNIT II"/>
    <property type="match status" value="1"/>
</dbReference>
<evidence type="ECO:0000313" key="9">
    <source>
        <dbReference type="Proteomes" id="UP001500967"/>
    </source>
</evidence>
<keyword evidence="9" id="KW-1185">Reference proteome</keyword>
<keyword evidence="4 7" id="KW-0812">Transmembrane</keyword>
<reference evidence="8 9" key="1">
    <citation type="journal article" date="2019" name="Int. J. Syst. Evol. Microbiol.">
        <title>The Global Catalogue of Microorganisms (GCM) 10K type strain sequencing project: providing services to taxonomists for standard genome sequencing and annotation.</title>
        <authorList>
            <consortium name="The Broad Institute Genomics Platform"/>
            <consortium name="The Broad Institute Genome Sequencing Center for Infectious Disease"/>
            <person name="Wu L."/>
            <person name="Ma J."/>
        </authorList>
    </citation>
    <scope>NUCLEOTIDE SEQUENCE [LARGE SCALE GENOMIC DNA]</scope>
    <source>
        <strain evidence="8 9">JCM 10425</strain>
    </source>
</reference>
<dbReference type="Pfam" id="PF02322">
    <property type="entry name" value="Cyt_bd_oxida_II"/>
    <property type="match status" value="1"/>
</dbReference>
<keyword evidence="6 7" id="KW-0472">Membrane</keyword>
<dbReference type="PANTHER" id="PTHR43141:SF4">
    <property type="entry name" value="CYTOCHROME BD2 SUBUNIT II"/>
    <property type="match status" value="1"/>
</dbReference>
<gene>
    <name evidence="8" type="ORF">GCM10009539_39510</name>
</gene>
<feature type="transmembrane region" description="Helical" evidence="7">
    <location>
        <begin position="308"/>
        <end position="332"/>
    </location>
</feature>
<feature type="transmembrane region" description="Helical" evidence="7">
    <location>
        <begin position="75"/>
        <end position="96"/>
    </location>
</feature>
<accession>A0ABN0UH48</accession>
<evidence type="ECO:0000256" key="3">
    <source>
        <dbReference type="ARBA" id="ARBA00022475"/>
    </source>
</evidence>
<evidence type="ECO:0000256" key="6">
    <source>
        <dbReference type="ARBA" id="ARBA00023136"/>
    </source>
</evidence>
<feature type="transmembrane region" description="Helical" evidence="7">
    <location>
        <begin position="267"/>
        <end position="288"/>
    </location>
</feature>
<proteinExistence type="inferred from homology"/>
<dbReference type="EMBL" id="BAAAGX010000016">
    <property type="protein sequence ID" value="GAA0250439.1"/>
    <property type="molecule type" value="Genomic_DNA"/>
</dbReference>
<keyword evidence="3" id="KW-1003">Cell membrane</keyword>
<sequence length="341" mass="35451">MSTFAAVVLFVGVVAYAVFGGADYGAGFWDLTAGGARRGREPRHLIDTTLAPVWEANHVWLIFCLVMLWTGFPAAFAAITTTLYVPLGLAALGIVVRGSGFAFRKVVVHTEQQRVTGAAFATSSVITPFFLGTVAGGIASGRVPAGGHGDAITSWVNPTSLLGGVLAVLVCAFVAAVFLTAEARRRPVPAAELERRKIADLGRWFTRRARISAVVTGVVALAGIAVLHADSPRLFDGLLARGLPFVLASGACGVAALLLLGRAAPRLLQGLAITAAGTIVAGWGVAQYPYVLGTHVTIAEAAAPAPTLWALTIVAAIAFVIVVPSLALLFSLQQRDQLRAH</sequence>
<keyword evidence="5 7" id="KW-1133">Transmembrane helix</keyword>
<evidence type="ECO:0000256" key="4">
    <source>
        <dbReference type="ARBA" id="ARBA00022692"/>
    </source>
</evidence>
<feature type="transmembrane region" description="Helical" evidence="7">
    <location>
        <begin position="117"/>
        <end position="139"/>
    </location>
</feature>
<evidence type="ECO:0000256" key="2">
    <source>
        <dbReference type="ARBA" id="ARBA00007543"/>
    </source>
</evidence>
<comment type="caution">
    <text evidence="8">The sequence shown here is derived from an EMBL/GenBank/DDBJ whole genome shotgun (WGS) entry which is preliminary data.</text>
</comment>
<evidence type="ECO:0000256" key="7">
    <source>
        <dbReference type="SAM" id="Phobius"/>
    </source>
</evidence>
<feature type="transmembrane region" description="Helical" evidence="7">
    <location>
        <begin position="211"/>
        <end position="229"/>
    </location>
</feature>
<evidence type="ECO:0000313" key="8">
    <source>
        <dbReference type="EMBL" id="GAA0250439.1"/>
    </source>
</evidence>
<feature type="transmembrane region" description="Helical" evidence="7">
    <location>
        <begin position="159"/>
        <end position="179"/>
    </location>
</feature>